<gene>
    <name evidence="1" type="ORF">MELLADRAFT_109110</name>
</gene>
<proteinExistence type="predicted"/>
<dbReference type="KEGG" id="mlr:MELLADRAFT_109110"/>
<sequence length="328" mass="37538">MNDSFDLIEVRLPNQNQPKPNLIHLQHLINSCIHPSIHSRTISLNSDIQSPPPPFILCEDSESDHEVDSVSSSDSSYDLGEGALEHCISPPYRTPIRNLDDDYDHSPSNLLNHSQSSIPPWPKYQPLPCTDQSIPYDLKSLSSSYSLSRGFWFIPVHKHESNSLDFYSIYHRQISLPYWTDHRISSSDRTLKSDSKSIVWDPYRLKLVWKLMGTLGEQQKLGNVVTLAIVASHLNSLKPRPSNPQSSTSTTEPDLFGDHLRIWCDVKSSLLVRRFLSDISLKMAIRTHVLNPSDPSHQDFLDHLQHGKWLKNCVFMWFDQFGIPRGYS</sequence>
<keyword evidence="2" id="KW-1185">Reference proteome</keyword>
<dbReference type="InParanoid" id="F4RVC6"/>
<protein>
    <submittedName>
        <fullName evidence="1">Uncharacterized protein</fullName>
    </submittedName>
</protein>
<dbReference type="GeneID" id="18923658"/>
<dbReference type="VEuPathDB" id="FungiDB:MELLADRAFT_109110"/>
<dbReference type="OrthoDB" id="2506891at2759"/>
<reference evidence="2" key="1">
    <citation type="journal article" date="2011" name="Proc. Natl. Acad. Sci. U.S.A.">
        <title>Obligate biotrophy features unraveled by the genomic analysis of rust fungi.</title>
        <authorList>
            <person name="Duplessis S."/>
            <person name="Cuomo C.A."/>
            <person name="Lin Y.-C."/>
            <person name="Aerts A."/>
            <person name="Tisserant E."/>
            <person name="Veneault-Fourrey C."/>
            <person name="Joly D.L."/>
            <person name="Hacquard S."/>
            <person name="Amselem J."/>
            <person name="Cantarel B.L."/>
            <person name="Chiu R."/>
            <person name="Coutinho P.M."/>
            <person name="Feau N."/>
            <person name="Field M."/>
            <person name="Frey P."/>
            <person name="Gelhaye E."/>
            <person name="Goldberg J."/>
            <person name="Grabherr M.G."/>
            <person name="Kodira C.D."/>
            <person name="Kohler A."/>
            <person name="Kuees U."/>
            <person name="Lindquist E.A."/>
            <person name="Lucas S.M."/>
            <person name="Mago R."/>
            <person name="Mauceli E."/>
            <person name="Morin E."/>
            <person name="Murat C."/>
            <person name="Pangilinan J.L."/>
            <person name="Park R."/>
            <person name="Pearson M."/>
            <person name="Quesneville H."/>
            <person name="Rouhier N."/>
            <person name="Sakthikumar S."/>
            <person name="Salamov A.A."/>
            <person name="Schmutz J."/>
            <person name="Selles B."/>
            <person name="Shapiro H."/>
            <person name="Tanguay P."/>
            <person name="Tuskan G.A."/>
            <person name="Henrissat B."/>
            <person name="Van de Peer Y."/>
            <person name="Rouze P."/>
            <person name="Ellis J.G."/>
            <person name="Dodds P.N."/>
            <person name="Schein J.E."/>
            <person name="Zhong S."/>
            <person name="Hamelin R.C."/>
            <person name="Grigoriev I.V."/>
            <person name="Szabo L.J."/>
            <person name="Martin F."/>
        </authorList>
    </citation>
    <scope>NUCLEOTIDE SEQUENCE [LARGE SCALE GENOMIC DNA]</scope>
    <source>
        <strain evidence="2">98AG31 / pathotype 3-4-7</strain>
    </source>
</reference>
<evidence type="ECO:0000313" key="2">
    <source>
        <dbReference type="Proteomes" id="UP000001072"/>
    </source>
</evidence>
<dbReference type="AlphaFoldDB" id="F4RVC6"/>
<dbReference type="EMBL" id="GL883123">
    <property type="protein sequence ID" value="EGG03598.1"/>
    <property type="molecule type" value="Genomic_DNA"/>
</dbReference>
<organism evidence="2">
    <name type="scientific">Melampsora larici-populina (strain 98AG31 / pathotype 3-4-7)</name>
    <name type="common">Poplar leaf rust fungus</name>
    <dbReference type="NCBI Taxonomy" id="747676"/>
    <lineage>
        <taxon>Eukaryota</taxon>
        <taxon>Fungi</taxon>
        <taxon>Dikarya</taxon>
        <taxon>Basidiomycota</taxon>
        <taxon>Pucciniomycotina</taxon>
        <taxon>Pucciniomycetes</taxon>
        <taxon>Pucciniales</taxon>
        <taxon>Melampsoraceae</taxon>
        <taxon>Melampsora</taxon>
    </lineage>
</organism>
<accession>F4RVC6</accession>
<dbReference type="RefSeq" id="XP_007413045.1">
    <property type="nucleotide sequence ID" value="XM_007412983.1"/>
</dbReference>
<dbReference type="Proteomes" id="UP000001072">
    <property type="component" value="Unassembled WGS sequence"/>
</dbReference>
<dbReference type="HOGENOM" id="CLU_847537_0_0_1"/>
<evidence type="ECO:0000313" key="1">
    <source>
        <dbReference type="EMBL" id="EGG03598.1"/>
    </source>
</evidence>
<name>F4RVC6_MELLP</name>